<evidence type="ECO:0000313" key="4">
    <source>
        <dbReference type="Proteomes" id="UP000609726"/>
    </source>
</evidence>
<accession>A0ABX0NLI1</accession>
<protein>
    <submittedName>
        <fullName evidence="3">YfdX family protein</fullName>
    </submittedName>
</protein>
<proteinExistence type="predicted"/>
<dbReference type="EMBL" id="WHJH01000001">
    <property type="protein sequence ID" value="NHZ87638.1"/>
    <property type="molecule type" value="Genomic_DNA"/>
</dbReference>
<feature type="signal peptide" evidence="2">
    <location>
        <begin position="1"/>
        <end position="33"/>
    </location>
</feature>
<keyword evidence="2" id="KW-0732">Signal</keyword>
<name>A0ABX0NLI1_9BURK</name>
<organism evidence="3 4">
    <name type="scientific">Massilia mucilaginosa</name>
    <dbReference type="NCBI Taxonomy" id="2609282"/>
    <lineage>
        <taxon>Bacteria</taxon>
        <taxon>Pseudomonadati</taxon>
        <taxon>Pseudomonadota</taxon>
        <taxon>Betaproteobacteria</taxon>
        <taxon>Burkholderiales</taxon>
        <taxon>Oxalobacteraceae</taxon>
        <taxon>Telluria group</taxon>
        <taxon>Massilia</taxon>
    </lineage>
</organism>
<evidence type="ECO:0000256" key="1">
    <source>
        <dbReference type="SAM" id="MobiDB-lite"/>
    </source>
</evidence>
<comment type="caution">
    <text evidence="3">The sequence shown here is derived from an EMBL/GenBank/DDBJ whole genome shotgun (WGS) entry which is preliminary data.</text>
</comment>
<feature type="region of interest" description="Disordered" evidence="1">
    <location>
        <begin position="35"/>
        <end position="69"/>
    </location>
</feature>
<reference evidence="3 4" key="1">
    <citation type="submission" date="2019-10" db="EMBL/GenBank/DDBJ databases">
        <title>Taxonomy of Antarctic Massilia spp.: description of Massilia rubra sp. nov., Massilia aquatica sp. nov., Massilia mucilaginosa sp. nov., Massilia frigida sp. nov. isolated from streams, lakes and regoliths.</title>
        <authorList>
            <person name="Holochova P."/>
            <person name="Sedlacek I."/>
            <person name="Kralova S."/>
            <person name="Maslanova I."/>
            <person name="Busse H.-J."/>
            <person name="Stankova E."/>
            <person name="Vrbovska V."/>
            <person name="Kovarovic V."/>
            <person name="Bartak M."/>
            <person name="Svec P."/>
            <person name="Pantucek R."/>
        </authorList>
    </citation>
    <scope>NUCLEOTIDE SEQUENCE [LARGE SCALE GENOMIC DNA]</scope>
    <source>
        <strain evidence="3 4">CCM 8733</strain>
    </source>
</reference>
<keyword evidence="4" id="KW-1185">Reference proteome</keyword>
<dbReference type="Pfam" id="PF10938">
    <property type="entry name" value="YfdX"/>
    <property type="match status" value="1"/>
</dbReference>
<gene>
    <name evidence="3" type="ORF">F2P45_01105</name>
</gene>
<dbReference type="InterPro" id="IPR021236">
    <property type="entry name" value="Uncharacterised_YfdX"/>
</dbReference>
<evidence type="ECO:0000313" key="3">
    <source>
        <dbReference type="EMBL" id="NHZ87638.1"/>
    </source>
</evidence>
<feature type="chain" id="PRO_5046128461" evidence="2">
    <location>
        <begin position="34"/>
        <end position="314"/>
    </location>
</feature>
<feature type="compositionally biased region" description="Basic and acidic residues" evidence="1">
    <location>
        <begin position="57"/>
        <end position="69"/>
    </location>
</feature>
<sequence>MPYRENSMNSHNRTALRASTLVAGLLIPFYIHAANQAPPPKRPEPQPPASQSVQPQVDKRTADAARQKQRELMAEAQAAIAETERALKALDDKRTRDALSALASATGTLELILARSPRLALAPVRTDVLTHDLLARDDTIKAAVKAVRDRLRDGDVQKARQLMQSLASEVEFRTLNIPLETYLDAIKAITPLIDAGKTEEAKTALRTMLGTLVVTTEIAPLPKLRAEEQIKAAQALSEKANRSKEDNLKLAQSIAAARDPLRIAELLGYGDKKDYKPMYQQLDELEKKTAGGKSGIGWFDKIRQQLGAWLNVAA</sequence>
<feature type="compositionally biased region" description="Pro residues" evidence="1">
    <location>
        <begin position="37"/>
        <end position="48"/>
    </location>
</feature>
<evidence type="ECO:0000256" key="2">
    <source>
        <dbReference type="SAM" id="SignalP"/>
    </source>
</evidence>
<dbReference type="Proteomes" id="UP000609726">
    <property type="component" value="Unassembled WGS sequence"/>
</dbReference>